<keyword evidence="1" id="KW-0812">Transmembrane</keyword>
<proteinExistence type="predicted"/>
<feature type="transmembrane region" description="Helical" evidence="1">
    <location>
        <begin position="54"/>
        <end position="73"/>
    </location>
</feature>
<reference evidence="2 3" key="1">
    <citation type="submission" date="2018-10" db="EMBL/GenBank/DDBJ databases">
        <title>Genome sequencing of Pedobacter jejuensis TNB23.</title>
        <authorList>
            <person name="Cho Y.-J."/>
            <person name="Cho A."/>
            <person name="Kim O.-S."/>
        </authorList>
    </citation>
    <scope>NUCLEOTIDE SEQUENCE [LARGE SCALE GENOMIC DNA]</scope>
    <source>
        <strain evidence="2 3">TNB23</strain>
    </source>
</reference>
<dbReference type="Pfam" id="PF11335">
    <property type="entry name" value="DUF3137"/>
    <property type="match status" value="1"/>
</dbReference>
<protein>
    <submittedName>
        <fullName evidence="2">DUF3137 domain-containing protein</fullName>
    </submittedName>
</protein>
<evidence type="ECO:0000313" key="3">
    <source>
        <dbReference type="Proteomes" id="UP000274046"/>
    </source>
</evidence>
<comment type="caution">
    <text evidence="2">The sequence shown here is derived from an EMBL/GenBank/DDBJ whole genome shotgun (WGS) entry which is preliminary data.</text>
</comment>
<dbReference type="Proteomes" id="UP000274046">
    <property type="component" value="Unassembled WGS sequence"/>
</dbReference>
<evidence type="ECO:0000256" key="1">
    <source>
        <dbReference type="SAM" id="Phobius"/>
    </source>
</evidence>
<keyword evidence="1" id="KW-0472">Membrane</keyword>
<dbReference type="RefSeq" id="WP_123207094.1">
    <property type="nucleotide sequence ID" value="NZ_RBEE01000043.1"/>
</dbReference>
<evidence type="ECO:0000313" key="2">
    <source>
        <dbReference type="EMBL" id="RNL50668.1"/>
    </source>
</evidence>
<keyword evidence="3" id="KW-1185">Reference proteome</keyword>
<sequence length="317" mass="35752">MVAVESNATLQNLLASLEIQRKKISSTQKKGYLLIALGVVVGVGGSILGQPVIAIIAGLIPFIYGIVIHYKIADELKAYKESFKIEVIGTALKSLDQSLTIEPYNGIQCDEFENTQLFSNTPDRYSTEDLVKGNAGKTGFYFAEIHAEYKTKVQTKNGTRTEWHTIFKGILFAADFNKNFNGVTLAKPRDIFGSMGAWFSKNLFSFSNKDVVTLENLEFNNAFITHATDQVEARYILTPSLMERILRLNQNAQNTISLSFINSRMYIAFPLDRNYFEAPIFKTLLNPELLNQDIVAINFMYDIVKELDLNTRIWGKN</sequence>
<name>A0A3N0BQC1_9SPHI</name>
<keyword evidence="1" id="KW-1133">Transmembrane helix</keyword>
<dbReference type="AlphaFoldDB" id="A0A3N0BQC1"/>
<organism evidence="2 3">
    <name type="scientific">Pedobacter jejuensis</name>
    <dbReference type="NCBI Taxonomy" id="1268550"/>
    <lineage>
        <taxon>Bacteria</taxon>
        <taxon>Pseudomonadati</taxon>
        <taxon>Bacteroidota</taxon>
        <taxon>Sphingobacteriia</taxon>
        <taxon>Sphingobacteriales</taxon>
        <taxon>Sphingobacteriaceae</taxon>
        <taxon>Pedobacter</taxon>
    </lineage>
</organism>
<feature type="transmembrane region" description="Helical" evidence="1">
    <location>
        <begin position="31"/>
        <end position="48"/>
    </location>
</feature>
<dbReference type="InterPro" id="IPR021484">
    <property type="entry name" value="DUF3137"/>
</dbReference>
<gene>
    <name evidence="2" type="ORF">D7004_17385</name>
</gene>
<dbReference type="OrthoDB" id="4960523at2"/>
<dbReference type="EMBL" id="RBEE01000043">
    <property type="protein sequence ID" value="RNL50668.1"/>
    <property type="molecule type" value="Genomic_DNA"/>
</dbReference>
<accession>A0A3N0BQC1</accession>